<name>A0A0J7KCQ0_LASNI</name>
<evidence type="ECO:0000313" key="2">
    <source>
        <dbReference type="EMBL" id="KMQ87986.1"/>
    </source>
</evidence>
<dbReference type="AlphaFoldDB" id="A0A0J7KCQ0"/>
<dbReference type="STRING" id="67767.A0A0J7KCQ0"/>
<dbReference type="InterPro" id="IPR013103">
    <property type="entry name" value="RVT_2"/>
</dbReference>
<gene>
    <name evidence="2" type="ORF">RF55_12603</name>
</gene>
<evidence type="ECO:0000259" key="1">
    <source>
        <dbReference type="Pfam" id="PF07727"/>
    </source>
</evidence>
<protein>
    <recommendedName>
        <fullName evidence="1">Reverse transcriptase Ty1/copia-type domain-containing protein</fullName>
    </recommendedName>
</protein>
<dbReference type="Pfam" id="PF07727">
    <property type="entry name" value="RVT_2"/>
    <property type="match status" value="1"/>
</dbReference>
<proteinExistence type="predicted"/>
<keyword evidence="3" id="KW-1185">Reference proteome</keyword>
<organism evidence="2 3">
    <name type="scientific">Lasius niger</name>
    <name type="common">Black garden ant</name>
    <dbReference type="NCBI Taxonomy" id="67767"/>
    <lineage>
        <taxon>Eukaryota</taxon>
        <taxon>Metazoa</taxon>
        <taxon>Ecdysozoa</taxon>
        <taxon>Arthropoda</taxon>
        <taxon>Hexapoda</taxon>
        <taxon>Insecta</taxon>
        <taxon>Pterygota</taxon>
        <taxon>Neoptera</taxon>
        <taxon>Endopterygota</taxon>
        <taxon>Hymenoptera</taxon>
        <taxon>Apocrita</taxon>
        <taxon>Aculeata</taxon>
        <taxon>Formicoidea</taxon>
        <taxon>Formicidae</taxon>
        <taxon>Formicinae</taxon>
        <taxon>Lasius</taxon>
        <taxon>Lasius</taxon>
    </lineage>
</organism>
<accession>A0A0J7KCQ0</accession>
<comment type="caution">
    <text evidence="2">The sequence shown here is derived from an EMBL/GenBank/DDBJ whole genome shotgun (WGS) entry which is preliminary data.</text>
</comment>
<evidence type="ECO:0000313" key="3">
    <source>
        <dbReference type="Proteomes" id="UP000036403"/>
    </source>
</evidence>
<dbReference type="EMBL" id="LBMM01009621">
    <property type="protein sequence ID" value="KMQ87986.1"/>
    <property type="molecule type" value="Genomic_DNA"/>
</dbReference>
<sequence>MGIYVDDGILIADESTEIEAILKELNTEFKMSVIKKPKTFVELEINKEDKRVKLTQVDYIKRTLEQYGMENAKPVKTPILKGEDTRTTPTTKDFPYRQLIESLLYLSTKKRPDISFAVNFGSRTSIVRDSAIMVDDQKDLLIEQLTIIASVKQVLINFKKIGEANVTQYKAKKRLENLERYGKSATGSTSGFFRWRRPKSNVPSDISPRMSSSPSKMTTTTADHLADIIGKLAHGNPNTADSVSNASLREYSGAVSLQNVVHARVTSGICNEINQALIRHDEIREFMTLRIQGLTDHSKQDVSVNKNIKAPIAPL</sequence>
<reference evidence="2 3" key="1">
    <citation type="submission" date="2015-04" db="EMBL/GenBank/DDBJ databases">
        <title>Lasius niger genome sequencing.</title>
        <authorList>
            <person name="Konorov E.A."/>
            <person name="Nikitin M.A."/>
            <person name="Kirill M.V."/>
            <person name="Chang P."/>
        </authorList>
    </citation>
    <scope>NUCLEOTIDE SEQUENCE [LARGE SCALE GENOMIC DNA]</scope>
    <source>
        <tissue evidence="2">Whole</tissue>
    </source>
</reference>
<dbReference type="PaxDb" id="67767-A0A0J7KCQ0"/>
<dbReference type="OrthoDB" id="8188638at2759"/>
<dbReference type="Proteomes" id="UP000036403">
    <property type="component" value="Unassembled WGS sequence"/>
</dbReference>
<feature type="domain" description="Reverse transcriptase Ty1/copia-type" evidence="1">
    <location>
        <begin position="2"/>
        <end position="81"/>
    </location>
</feature>